<dbReference type="RefSeq" id="WP_311360296.1">
    <property type="nucleotide sequence ID" value="NZ_JAVRIE010000001.1"/>
</dbReference>
<reference evidence="1 2" key="1">
    <citation type="submission" date="2023-09" db="EMBL/GenBank/DDBJ databases">
        <authorList>
            <person name="Rey-Velasco X."/>
        </authorList>
    </citation>
    <scope>NUCLEOTIDE SEQUENCE [LARGE SCALE GENOMIC DNA]</scope>
    <source>
        <strain evidence="1 2">W409</strain>
    </source>
</reference>
<evidence type="ECO:0000313" key="1">
    <source>
        <dbReference type="EMBL" id="MDT0581502.1"/>
    </source>
</evidence>
<evidence type="ECO:0008006" key="3">
    <source>
        <dbReference type="Google" id="ProtNLM"/>
    </source>
</evidence>
<protein>
    <recommendedName>
        <fullName evidence="3">Antitoxin Xre/MbcA/ParS-like toxin-binding domain-containing protein</fullName>
    </recommendedName>
</protein>
<comment type="caution">
    <text evidence="1">The sequence shown here is derived from an EMBL/GenBank/DDBJ whole genome shotgun (WGS) entry which is preliminary data.</text>
</comment>
<gene>
    <name evidence="1" type="ORF">RM544_03055</name>
</gene>
<keyword evidence="2" id="KW-1185">Reference proteome</keyword>
<proteinExistence type="predicted"/>
<organism evidence="1 2">
    <name type="scientific">Brumicola blandensis</name>
    <dbReference type="NCBI Taxonomy" id="3075611"/>
    <lineage>
        <taxon>Bacteria</taxon>
        <taxon>Pseudomonadati</taxon>
        <taxon>Pseudomonadota</taxon>
        <taxon>Gammaproteobacteria</taxon>
        <taxon>Alteromonadales</taxon>
        <taxon>Alteromonadaceae</taxon>
        <taxon>Brumicola</taxon>
    </lineage>
</organism>
<sequence length="109" mass="12259">MTIHNQTQALISELGISESHFRAATGLSPQPINGDEKGFEKERFDAILSLFAMLETWFDSPKDAWEWYTEQPLIGFGNLTSSEVVIQNQDKGAFAVIEYIKSKNIGSFE</sequence>
<accession>A0AAW8QWX8</accession>
<dbReference type="EMBL" id="JAVRIE010000001">
    <property type="protein sequence ID" value="MDT0581502.1"/>
    <property type="molecule type" value="Genomic_DNA"/>
</dbReference>
<dbReference type="AlphaFoldDB" id="A0AAW8QWX8"/>
<dbReference type="Proteomes" id="UP001249020">
    <property type="component" value="Unassembled WGS sequence"/>
</dbReference>
<evidence type="ECO:0000313" key="2">
    <source>
        <dbReference type="Proteomes" id="UP001249020"/>
    </source>
</evidence>
<name>A0AAW8QWX8_9ALTE</name>